<reference evidence="2 3" key="2">
    <citation type="submission" date="2017-09" db="EMBL/GenBank/DDBJ databases">
        <title>Extensive intraspecific genome diversity in a model arbuscular mycorrhizal fungus.</title>
        <authorList>
            <person name="Chen E.C."/>
            <person name="Morin E."/>
            <person name="Beaudet D."/>
            <person name="Noel J."/>
            <person name="Ndikumana S."/>
            <person name="Charron P."/>
            <person name="St-Onge C."/>
            <person name="Giorgi J."/>
            <person name="Grigoriev I.V."/>
            <person name="Roux C."/>
            <person name="Martin F.M."/>
            <person name="Corradi N."/>
        </authorList>
    </citation>
    <scope>NUCLEOTIDE SEQUENCE [LARGE SCALE GENOMIC DNA]</scope>
    <source>
        <strain evidence="2 3">A5</strain>
    </source>
</reference>
<reference evidence="2 3" key="1">
    <citation type="submission" date="2016-04" db="EMBL/GenBank/DDBJ databases">
        <title>Genome analyses suggest a sexual origin of heterokaryosis in a supposedly ancient asexual fungus.</title>
        <authorList>
            <person name="Ropars J."/>
            <person name="Sedzielewska K."/>
            <person name="Noel J."/>
            <person name="Charron P."/>
            <person name="Farinelli L."/>
            <person name="Marton T."/>
            <person name="Kruger M."/>
            <person name="Pelin A."/>
            <person name="Brachmann A."/>
            <person name="Corradi N."/>
        </authorList>
    </citation>
    <scope>NUCLEOTIDE SEQUENCE [LARGE SCALE GENOMIC DNA]</scope>
    <source>
        <strain evidence="2 3">A5</strain>
    </source>
</reference>
<comment type="caution">
    <text evidence="2">The sequence shown here is derived from an EMBL/GenBank/DDBJ whole genome shotgun (WGS) entry which is preliminary data.</text>
</comment>
<feature type="transmembrane region" description="Helical" evidence="1">
    <location>
        <begin position="20"/>
        <end position="43"/>
    </location>
</feature>
<keyword evidence="1" id="KW-0812">Transmembrane</keyword>
<proteinExistence type="predicted"/>
<name>A0A2N0Q9Y8_9GLOM</name>
<protein>
    <submittedName>
        <fullName evidence="2">Uncharacterized protein</fullName>
    </submittedName>
</protein>
<accession>A0A2N0Q9Y8</accession>
<gene>
    <name evidence="2" type="ORF">RhiirA5_407621</name>
</gene>
<dbReference type="VEuPathDB" id="FungiDB:RhiirA1_455857"/>
<sequence length="96" mass="10519">MSVDLNKVALDLWNSGAWTAPLGGLPAVLIGIPVSITIATLYLKNPAHSILTPLGCKAFKLIQDRGTRKLITYYELWADLDRVIIKKESPSEGKTK</sequence>
<keyword evidence="1" id="KW-0472">Membrane</keyword>
<organism evidence="2 3">
    <name type="scientific">Rhizophagus irregularis</name>
    <dbReference type="NCBI Taxonomy" id="588596"/>
    <lineage>
        <taxon>Eukaryota</taxon>
        <taxon>Fungi</taxon>
        <taxon>Fungi incertae sedis</taxon>
        <taxon>Mucoromycota</taxon>
        <taxon>Glomeromycotina</taxon>
        <taxon>Glomeromycetes</taxon>
        <taxon>Glomerales</taxon>
        <taxon>Glomeraceae</taxon>
        <taxon>Rhizophagus</taxon>
    </lineage>
</organism>
<dbReference type="EMBL" id="LLXJ01000068">
    <property type="protein sequence ID" value="PKC15905.1"/>
    <property type="molecule type" value="Genomic_DNA"/>
</dbReference>
<evidence type="ECO:0000256" key="1">
    <source>
        <dbReference type="SAM" id="Phobius"/>
    </source>
</evidence>
<evidence type="ECO:0000313" key="2">
    <source>
        <dbReference type="EMBL" id="PKC15905.1"/>
    </source>
</evidence>
<keyword evidence="1" id="KW-1133">Transmembrane helix</keyword>
<dbReference type="AlphaFoldDB" id="A0A2N0Q9Y8"/>
<dbReference type="Proteomes" id="UP000232722">
    <property type="component" value="Unassembled WGS sequence"/>
</dbReference>
<evidence type="ECO:0000313" key="3">
    <source>
        <dbReference type="Proteomes" id="UP000232722"/>
    </source>
</evidence>